<feature type="transmembrane region" description="Helical" evidence="1">
    <location>
        <begin position="140"/>
        <end position="160"/>
    </location>
</feature>
<reference evidence="2 3" key="1">
    <citation type="submission" date="2020-10" db="EMBL/GenBank/DDBJ databases">
        <title>Identification of Nocardia species via Next-generation sequencing and recognition of intraspecies genetic diversity.</title>
        <authorList>
            <person name="Li P."/>
            <person name="Li P."/>
            <person name="Lu B."/>
        </authorList>
    </citation>
    <scope>NUCLEOTIDE SEQUENCE [LARGE SCALE GENOMIC DNA]</scope>
    <source>
        <strain evidence="2 3">BJ06-0157</strain>
    </source>
</reference>
<organism evidence="2 3">
    <name type="scientific">Nocardia amamiensis</name>
    <dbReference type="NCBI Taxonomy" id="404578"/>
    <lineage>
        <taxon>Bacteria</taxon>
        <taxon>Bacillati</taxon>
        <taxon>Actinomycetota</taxon>
        <taxon>Actinomycetes</taxon>
        <taxon>Mycobacteriales</taxon>
        <taxon>Nocardiaceae</taxon>
        <taxon>Nocardia</taxon>
    </lineage>
</organism>
<feature type="transmembrane region" description="Helical" evidence="1">
    <location>
        <begin position="201"/>
        <end position="225"/>
    </location>
</feature>
<dbReference type="RefSeq" id="WP_195132201.1">
    <property type="nucleotide sequence ID" value="NZ_JADLQX010000022.1"/>
</dbReference>
<feature type="transmembrane region" description="Helical" evidence="1">
    <location>
        <begin position="100"/>
        <end position="119"/>
    </location>
</feature>
<keyword evidence="1" id="KW-0472">Membrane</keyword>
<keyword evidence="1" id="KW-0812">Transmembrane</keyword>
<protein>
    <submittedName>
        <fullName evidence="2">Uncharacterized protein</fullName>
    </submittedName>
</protein>
<sequence>MRSTKKFGALAKALAARTESADGWSRTARLVANEFVEIEIVDRSMTLAAKIFTCVLPVIIAGSIFTYWDLAARAINDQLGFDTKTLLSNVGVFTTTDPTFAAFGVVGLLMVAISGTSFAKALARIYGKIWNVPSIGLRDAWRWLIVLLAVTLSAVFIGAIRELTGVRYIGVPLALVGELVIWTIVWTLSPYLLTMGKLSARVLWVTGLLTASGLTIVRAVGRLVLPRITATAYTRFGILGPVFTSISWLFVLSIVVVGAATITRALAIEDTHLGRYLRGPVTGDSEYGHI</sequence>
<feature type="transmembrane region" description="Helical" evidence="1">
    <location>
        <begin position="245"/>
        <end position="267"/>
    </location>
</feature>
<evidence type="ECO:0000313" key="3">
    <source>
        <dbReference type="Proteomes" id="UP000702209"/>
    </source>
</evidence>
<comment type="caution">
    <text evidence="2">The sequence shown here is derived from an EMBL/GenBank/DDBJ whole genome shotgun (WGS) entry which is preliminary data.</text>
</comment>
<evidence type="ECO:0000313" key="2">
    <source>
        <dbReference type="EMBL" id="MBF6300982.1"/>
    </source>
</evidence>
<keyword evidence="1" id="KW-1133">Transmembrane helix</keyword>
<proteinExistence type="predicted"/>
<accession>A0ABS0CWN1</accession>
<evidence type="ECO:0000256" key="1">
    <source>
        <dbReference type="SAM" id="Phobius"/>
    </source>
</evidence>
<keyword evidence="3" id="KW-1185">Reference proteome</keyword>
<name>A0ABS0CWN1_9NOCA</name>
<gene>
    <name evidence="2" type="ORF">IU459_26055</name>
</gene>
<dbReference type="EMBL" id="JADLQX010000022">
    <property type="protein sequence ID" value="MBF6300982.1"/>
    <property type="molecule type" value="Genomic_DNA"/>
</dbReference>
<dbReference type="Proteomes" id="UP000702209">
    <property type="component" value="Unassembled WGS sequence"/>
</dbReference>
<feature type="transmembrane region" description="Helical" evidence="1">
    <location>
        <begin position="166"/>
        <end position="189"/>
    </location>
</feature>
<feature type="transmembrane region" description="Helical" evidence="1">
    <location>
        <begin position="47"/>
        <end position="68"/>
    </location>
</feature>